<dbReference type="PANTHER" id="PTHR42866:SF2">
    <property type="entry name" value="3-DEOXY-MANNO-OCTULOSONATE CYTIDYLYLTRANSFERASE, MITOCHONDRIAL"/>
    <property type="match status" value="1"/>
</dbReference>
<dbReference type="EC" id="2.7.7.38" evidence="4"/>
<evidence type="ECO:0000256" key="1">
    <source>
        <dbReference type="ARBA" id="ARBA00022679"/>
    </source>
</evidence>
<dbReference type="AlphaFoldDB" id="A0A921TD36"/>
<dbReference type="NCBIfam" id="NF003952">
    <property type="entry name" value="PRK05450.1-5"/>
    <property type="match status" value="1"/>
</dbReference>
<dbReference type="InterPro" id="IPR004528">
    <property type="entry name" value="KdsB"/>
</dbReference>
<keyword evidence="2 4" id="KW-0548">Nucleotidyltransferase</keyword>
<dbReference type="Pfam" id="PF02348">
    <property type="entry name" value="CTP_transf_3"/>
    <property type="match status" value="1"/>
</dbReference>
<protein>
    <submittedName>
        <fullName evidence="4">CMP-2-keto-3-deoxyoctulaosonic acid synthetase</fullName>
        <ecNumber evidence="4">2.7.7.38</ecNumber>
    </submittedName>
</protein>
<dbReference type="PANTHER" id="PTHR42866">
    <property type="entry name" value="3-DEOXY-MANNO-OCTULOSONATE CYTIDYLYLTRANSFERASE"/>
    <property type="match status" value="1"/>
</dbReference>
<dbReference type="SUPFAM" id="SSF53448">
    <property type="entry name" value="Nucleotide-diphospho-sugar transferases"/>
    <property type="match status" value="1"/>
</dbReference>
<evidence type="ECO:0000256" key="3">
    <source>
        <dbReference type="ARBA" id="ARBA00022985"/>
    </source>
</evidence>
<dbReference type="EMBL" id="APKE01000014">
    <property type="protein sequence ID" value="KAF0676378.1"/>
    <property type="molecule type" value="Genomic_DNA"/>
</dbReference>
<organism evidence="4 5">
    <name type="scientific">Profundibacterium mesophilum KAUST100406-0324</name>
    <dbReference type="NCBI Taxonomy" id="1037889"/>
    <lineage>
        <taxon>Bacteria</taxon>
        <taxon>Pseudomonadati</taxon>
        <taxon>Pseudomonadota</taxon>
        <taxon>Alphaproteobacteria</taxon>
        <taxon>Rhodobacterales</taxon>
        <taxon>Roseobacteraceae</taxon>
        <taxon>Profundibacterium</taxon>
    </lineage>
</organism>
<reference evidence="4" key="1">
    <citation type="submission" date="2013-03" db="EMBL/GenBank/DDBJ databases">
        <title>Genome Sequence of the Profundibacterium mesophilum strain KAUST100406-0324T from Red Sea, a novel genus in the family Rhodobacteraceae.</title>
        <authorList>
            <person name="Essack M."/>
            <person name="Alam I."/>
            <person name="Lafi F."/>
            <person name="Alawi W."/>
            <person name="Kamanu F."/>
            <person name="Al-Suwailem A."/>
            <person name="Lee O.O."/>
            <person name="Xu Y."/>
            <person name="Bajic V."/>
            <person name="Qian P.-Y."/>
            <person name="Archer J."/>
        </authorList>
    </citation>
    <scope>NUCLEOTIDE SEQUENCE</scope>
    <source>
        <strain evidence="4">KAUST100406-0324</strain>
    </source>
</reference>
<dbReference type="GO" id="GO:0009103">
    <property type="term" value="P:lipopolysaccharide biosynthetic process"/>
    <property type="evidence" value="ECO:0007669"/>
    <property type="project" value="UniProtKB-KW"/>
</dbReference>
<evidence type="ECO:0000256" key="2">
    <source>
        <dbReference type="ARBA" id="ARBA00022695"/>
    </source>
</evidence>
<dbReference type="GO" id="GO:0005829">
    <property type="term" value="C:cytosol"/>
    <property type="evidence" value="ECO:0007669"/>
    <property type="project" value="TreeGrafter"/>
</dbReference>
<dbReference type="Gene3D" id="3.90.550.10">
    <property type="entry name" value="Spore Coat Polysaccharide Biosynthesis Protein SpsA, Chain A"/>
    <property type="match status" value="1"/>
</dbReference>
<keyword evidence="3" id="KW-0448">Lipopolysaccharide biosynthesis</keyword>
<dbReference type="NCBIfam" id="NF003950">
    <property type="entry name" value="PRK05450.1-3"/>
    <property type="match status" value="1"/>
</dbReference>
<dbReference type="RefSeq" id="WP_159964520.1">
    <property type="nucleotide sequence ID" value="NZ_APKE01000014.1"/>
</dbReference>
<name>A0A921TD36_9RHOB</name>
<dbReference type="OrthoDB" id="9815559at2"/>
<dbReference type="Proteomes" id="UP000698242">
    <property type="component" value="Unassembled WGS sequence"/>
</dbReference>
<dbReference type="GO" id="GO:0008690">
    <property type="term" value="F:3-deoxy-manno-octulosonate cytidylyltransferase activity"/>
    <property type="evidence" value="ECO:0007669"/>
    <property type="project" value="UniProtKB-EC"/>
</dbReference>
<evidence type="ECO:0000313" key="4">
    <source>
        <dbReference type="EMBL" id="KAF0676378.1"/>
    </source>
</evidence>
<dbReference type="InterPro" id="IPR029044">
    <property type="entry name" value="Nucleotide-diphossugar_trans"/>
</dbReference>
<comment type="caution">
    <text evidence="4">The sequence shown here is derived from an EMBL/GenBank/DDBJ whole genome shotgun (WGS) entry which is preliminary data.</text>
</comment>
<proteinExistence type="predicted"/>
<evidence type="ECO:0000313" key="5">
    <source>
        <dbReference type="Proteomes" id="UP000698242"/>
    </source>
</evidence>
<keyword evidence="5" id="KW-1185">Reference proteome</keyword>
<gene>
    <name evidence="4" type="primary">kdsB</name>
    <name evidence="4" type="ORF">PMES_01109</name>
</gene>
<keyword evidence="1 4" id="KW-0808">Transferase</keyword>
<sequence length="271" mass="28917">MRVLLVIPARHGARRYPGKPLVALTGPGGRRASLIEHCWHAARAVPGIARIVIATDDARIEAHAEGFGAEVVMTSADCANGTERCAEALARLGGGYDLVVNLQGDAPLTPPWFVTALIDALSAHPAAEVATPVLRCDAVALADLRGDRQAGRVGATTAVFGAEGTALYFSREVLPWQDPGRPAAAPVFHHVGVYAYRPSALAAYALWPQGPLERAEGLEQLRFMERGHRVLCTEVEARGVRFWEVNNPEDVARIEEICAAGRDAASLPPEA</sequence>
<accession>A0A921TD36</accession>
<dbReference type="CDD" id="cd02517">
    <property type="entry name" value="CMP-KDO-Synthetase"/>
    <property type="match status" value="1"/>
</dbReference>
<dbReference type="InterPro" id="IPR003329">
    <property type="entry name" value="Cytidylyl_trans"/>
</dbReference>